<dbReference type="KEGG" id="pcea:J3359_10800"/>
<accession>A0A975H5E8</accession>
<keyword evidence="3" id="KW-1185">Reference proteome</keyword>
<reference evidence="2 3" key="1">
    <citation type="submission" date="2021-03" db="EMBL/GenBank/DDBJ databases">
        <title>Complete genome of Polaribacter_sp.SM13.</title>
        <authorList>
            <person name="Jeong S.W."/>
            <person name="Bae J.W."/>
        </authorList>
    </citation>
    <scope>NUCLEOTIDE SEQUENCE [LARGE SCALE GENOMIC DNA]</scope>
    <source>
        <strain evidence="2 3">SM13</strain>
    </source>
</reference>
<dbReference type="PROSITE" id="PS51257">
    <property type="entry name" value="PROKAR_LIPOPROTEIN"/>
    <property type="match status" value="1"/>
</dbReference>
<keyword evidence="1" id="KW-0732">Signal</keyword>
<dbReference type="EMBL" id="CP071869">
    <property type="protein sequence ID" value="QTE21317.1"/>
    <property type="molecule type" value="Genomic_DNA"/>
</dbReference>
<dbReference type="RefSeq" id="WP_208076876.1">
    <property type="nucleotide sequence ID" value="NZ_CP071869.1"/>
</dbReference>
<sequence>MIVKKYKIIAVASFFLFLSCSNNIKTEESYQILNLLIRDFEKTSILHPSFAPPPSGSYIYSKNDSLNQYIYFYKQYIKKKTIFIENEVLEIDETELNVIKDCKGINTKNEFIFNNKLKSIDYKYLSSKKNNVFTNKNIQNKEIDAYLSFSNIIFNKNHNKAVIIFSVKYSKLNGFTSIVYLEKEHYFWEIICEKNLTVS</sequence>
<organism evidence="2 3">
    <name type="scientific">Polaribacter cellanae</name>
    <dbReference type="NCBI Taxonomy" id="2818493"/>
    <lineage>
        <taxon>Bacteria</taxon>
        <taxon>Pseudomonadati</taxon>
        <taxon>Bacteroidota</taxon>
        <taxon>Flavobacteriia</taxon>
        <taxon>Flavobacteriales</taxon>
        <taxon>Flavobacteriaceae</taxon>
    </lineage>
</organism>
<dbReference type="AlphaFoldDB" id="A0A975H5E8"/>
<feature type="signal peptide" evidence="1">
    <location>
        <begin position="1"/>
        <end position="24"/>
    </location>
</feature>
<protein>
    <recommendedName>
        <fullName evidence="4">Lipoprotein</fullName>
    </recommendedName>
</protein>
<dbReference type="Proteomes" id="UP000663920">
    <property type="component" value="Chromosome"/>
</dbReference>
<evidence type="ECO:0008006" key="4">
    <source>
        <dbReference type="Google" id="ProtNLM"/>
    </source>
</evidence>
<evidence type="ECO:0000256" key="1">
    <source>
        <dbReference type="SAM" id="SignalP"/>
    </source>
</evidence>
<proteinExistence type="predicted"/>
<evidence type="ECO:0000313" key="3">
    <source>
        <dbReference type="Proteomes" id="UP000663920"/>
    </source>
</evidence>
<name>A0A975H5E8_9FLAO</name>
<feature type="chain" id="PRO_5037103267" description="Lipoprotein" evidence="1">
    <location>
        <begin position="25"/>
        <end position="199"/>
    </location>
</feature>
<gene>
    <name evidence="2" type="ORF">J3359_10800</name>
</gene>
<evidence type="ECO:0000313" key="2">
    <source>
        <dbReference type="EMBL" id="QTE21317.1"/>
    </source>
</evidence>